<gene>
    <name evidence="3" type="ORF">GRB80_14510</name>
</gene>
<dbReference type="SUPFAM" id="SSF52402">
    <property type="entry name" value="Adenine nucleotide alpha hydrolases-like"/>
    <property type="match status" value="1"/>
</dbReference>
<dbReference type="Gene3D" id="3.40.50.620">
    <property type="entry name" value="HUPs"/>
    <property type="match status" value="1"/>
</dbReference>
<evidence type="ECO:0000313" key="3">
    <source>
        <dbReference type="EMBL" id="NAW14047.1"/>
    </source>
</evidence>
<dbReference type="InterPro" id="IPR006016">
    <property type="entry name" value="UspA"/>
</dbReference>
<dbReference type="InterPro" id="IPR014729">
    <property type="entry name" value="Rossmann-like_a/b/a_fold"/>
</dbReference>
<dbReference type="CDD" id="cd00293">
    <property type="entry name" value="USP-like"/>
    <property type="match status" value="1"/>
</dbReference>
<evidence type="ECO:0000256" key="1">
    <source>
        <dbReference type="ARBA" id="ARBA00008791"/>
    </source>
</evidence>
<name>A0A7X4W128_9GAMM</name>
<evidence type="ECO:0000259" key="2">
    <source>
        <dbReference type="Pfam" id="PF00582"/>
    </source>
</evidence>
<proteinExistence type="inferred from homology"/>
<organism evidence="3 4">
    <name type="scientific">Halomonas icarae</name>
    <dbReference type="NCBI Taxonomy" id="2691040"/>
    <lineage>
        <taxon>Bacteria</taxon>
        <taxon>Pseudomonadati</taxon>
        <taxon>Pseudomonadota</taxon>
        <taxon>Gammaproteobacteria</taxon>
        <taxon>Oceanospirillales</taxon>
        <taxon>Halomonadaceae</taxon>
        <taxon>Halomonas</taxon>
    </lineage>
</organism>
<dbReference type="PRINTS" id="PR01438">
    <property type="entry name" value="UNVRSLSTRESS"/>
</dbReference>
<dbReference type="AlphaFoldDB" id="A0A7X4W128"/>
<reference evidence="3 4" key="1">
    <citation type="submission" date="2019-12" db="EMBL/GenBank/DDBJ databases">
        <title>Draft genome sequencing of Halomonas icarensis D1-1.</title>
        <authorList>
            <person name="Pandiyan K."/>
            <person name="Kushwaha P."/>
            <person name="Gowdham M."/>
            <person name="Chakdar H."/>
            <person name="Singh A."/>
            <person name="Kumar M."/>
            <person name="Saxena A.K."/>
        </authorList>
    </citation>
    <scope>NUCLEOTIDE SEQUENCE [LARGE SCALE GENOMIC DNA]</scope>
    <source>
        <strain evidence="3 4">D1-1</strain>
    </source>
</reference>
<dbReference type="PANTHER" id="PTHR46268:SF6">
    <property type="entry name" value="UNIVERSAL STRESS PROTEIN UP12"/>
    <property type="match status" value="1"/>
</dbReference>
<feature type="domain" description="UspA" evidence="2">
    <location>
        <begin position="1"/>
        <end position="149"/>
    </location>
</feature>
<dbReference type="Proteomes" id="UP000448235">
    <property type="component" value="Unassembled WGS sequence"/>
</dbReference>
<dbReference type="PANTHER" id="PTHR46268">
    <property type="entry name" value="STRESS RESPONSE PROTEIN NHAX"/>
    <property type="match status" value="1"/>
</dbReference>
<keyword evidence="4" id="KW-1185">Reference proteome</keyword>
<dbReference type="Pfam" id="PF00582">
    <property type="entry name" value="Usp"/>
    <property type="match status" value="1"/>
</dbReference>
<dbReference type="InterPro" id="IPR006015">
    <property type="entry name" value="Universal_stress_UspA"/>
</dbReference>
<comment type="caution">
    <text evidence="3">The sequence shown here is derived from an EMBL/GenBank/DDBJ whole genome shotgun (WGS) entry which is preliminary data.</text>
</comment>
<dbReference type="RefSeq" id="WP_161424032.1">
    <property type="nucleotide sequence ID" value="NZ_JARWMY010000034.1"/>
</dbReference>
<dbReference type="EMBL" id="WUTS01000001">
    <property type="protein sequence ID" value="NAW14047.1"/>
    <property type="molecule type" value="Genomic_DNA"/>
</dbReference>
<accession>A0A7X4W128</accession>
<sequence length="150" mass="15872">MYAKILVPLDGSEHAIKALRVAASLARAGASTLHLMTVAEYPPDNVGLFVGGSADPFSEEEREQMAQAMRDKARKVIDQARSLVDLDGLDVKESVSQGRPAEQIKEQAETIGADVIVMGSRGLGNVRGMIFGSVSHKVSHIAGCGVITVT</sequence>
<protein>
    <submittedName>
        <fullName evidence="3">Universal stress protein</fullName>
    </submittedName>
</protein>
<comment type="similarity">
    <text evidence="1">Belongs to the universal stress protein A family.</text>
</comment>
<evidence type="ECO:0000313" key="4">
    <source>
        <dbReference type="Proteomes" id="UP000448235"/>
    </source>
</evidence>